<dbReference type="PANTHER" id="PTHR38599">
    <property type="entry name" value="CUPIN DOMAIN PROTEIN (AFU_ORTHOLOGUE AFUA_3G13620)"/>
    <property type="match status" value="1"/>
</dbReference>
<dbReference type="InterPro" id="IPR011051">
    <property type="entry name" value="RmlC_Cupin_sf"/>
</dbReference>
<dbReference type="Pfam" id="PF07883">
    <property type="entry name" value="Cupin_2"/>
    <property type="match status" value="1"/>
</dbReference>
<evidence type="ECO:0000259" key="2">
    <source>
        <dbReference type="Pfam" id="PF07883"/>
    </source>
</evidence>
<protein>
    <submittedName>
        <fullName evidence="3">Cupin domain-containing protein</fullName>
    </submittedName>
</protein>
<gene>
    <name evidence="3" type="ORF">E6H04_07655</name>
</gene>
<dbReference type="AlphaFoldDB" id="A0A537JC64"/>
<dbReference type="Gene3D" id="2.60.120.10">
    <property type="entry name" value="Jelly Rolls"/>
    <property type="match status" value="1"/>
</dbReference>
<organism evidence="3 4">
    <name type="scientific">Candidatus Segetimicrobium genomatis</name>
    <dbReference type="NCBI Taxonomy" id="2569760"/>
    <lineage>
        <taxon>Bacteria</taxon>
        <taxon>Bacillati</taxon>
        <taxon>Candidatus Sysuimicrobiota</taxon>
        <taxon>Candidatus Sysuimicrobiia</taxon>
        <taxon>Candidatus Sysuimicrobiales</taxon>
        <taxon>Candidatus Segetimicrobiaceae</taxon>
        <taxon>Candidatus Segetimicrobium</taxon>
    </lineage>
</organism>
<feature type="domain" description="Cupin type-2" evidence="2">
    <location>
        <begin position="58"/>
        <end position="124"/>
    </location>
</feature>
<dbReference type="Proteomes" id="UP000320048">
    <property type="component" value="Unassembled WGS sequence"/>
</dbReference>
<feature type="chain" id="PRO_5022096056" evidence="1">
    <location>
        <begin position="27"/>
        <end position="139"/>
    </location>
</feature>
<evidence type="ECO:0000313" key="4">
    <source>
        <dbReference type="Proteomes" id="UP000320048"/>
    </source>
</evidence>
<evidence type="ECO:0000256" key="1">
    <source>
        <dbReference type="SAM" id="SignalP"/>
    </source>
</evidence>
<comment type="caution">
    <text evidence="3">The sequence shown here is derived from an EMBL/GenBank/DDBJ whole genome shotgun (WGS) entry which is preliminary data.</text>
</comment>
<dbReference type="InterPro" id="IPR013096">
    <property type="entry name" value="Cupin_2"/>
</dbReference>
<name>A0A537JC64_9BACT</name>
<dbReference type="InterPro" id="IPR014710">
    <property type="entry name" value="RmlC-like_jellyroll"/>
</dbReference>
<accession>A0A537JC64</accession>
<feature type="signal peptide" evidence="1">
    <location>
        <begin position="1"/>
        <end position="26"/>
    </location>
</feature>
<sequence length="139" mass="13823">MGLHRATVLSCALIFCAALSGLGTLAVGQAGPAGPATVAQAAFPLTVKAGAYGLITVVFDFAPGSGVPKHVHGGPVVATVISGELTLQQGGGEKIIKAGESWTEKTGDVHAVVNRSEGITRVVVSLLLPKGAAATTLVK</sequence>
<evidence type="ECO:0000313" key="3">
    <source>
        <dbReference type="EMBL" id="TMI80942.1"/>
    </source>
</evidence>
<reference evidence="3 4" key="1">
    <citation type="journal article" date="2019" name="Nat. Microbiol.">
        <title>Mediterranean grassland soil C-N compound turnover is dependent on rainfall and depth, and is mediated by genomically divergent microorganisms.</title>
        <authorList>
            <person name="Diamond S."/>
            <person name="Andeer P.F."/>
            <person name="Li Z."/>
            <person name="Crits-Christoph A."/>
            <person name="Burstein D."/>
            <person name="Anantharaman K."/>
            <person name="Lane K.R."/>
            <person name="Thomas B.C."/>
            <person name="Pan C."/>
            <person name="Northen T.R."/>
            <person name="Banfield J.F."/>
        </authorList>
    </citation>
    <scope>NUCLEOTIDE SEQUENCE [LARGE SCALE GENOMIC DNA]</scope>
    <source>
        <strain evidence="3">NP_7</strain>
    </source>
</reference>
<proteinExistence type="predicted"/>
<dbReference type="SUPFAM" id="SSF51182">
    <property type="entry name" value="RmlC-like cupins"/>
    <property type="match status" value="1"/>
</dbReference>
<dbReference type="PANTHER" id="PTHR38599:SF1">
    <property type="entry name" value="CUPIN DOMAIN PROTEIN (AFU_ORTHOLOGUE AFUA_3G13620)"/>
    <property type="match status" value="1"/>
</dbReference>
<dbReference type="EMBL" id="VBAO01000190">
    <property type="protein sequence ID" value="TMI80942.1"/>
    <property type="molecule type" value="Genomic_DNA"/>
</dbReference>
<keyword evidence="1" id="KW-0732">Signal</keyword>